<protein>
    <recommendedName>
        <fullName evidence="4 7">Flagellar hook-associated protein 1</fullName>
        <shortName evidence="7">HAP1</shortName>
    </recommendedName>
</protein>
<keyword evidence="12" id="KW-0282">Flagellum</keyword>
<keyword evidence="8" id="KW-0732">Signal</keyword>
<feature type="domain" description="Flagellar basal-body/hook protein C-terminal" evidence="10">
    <location>
        <begin position="418"/>
        <end position="461"/>
    </location>
</feature>
<dbReference type="SUPFAM" id="SSF64518">
    <property type="entry name" value="Phase 1 flagellin"/>
    <property type="match status" value="1"/>
</dbReference>
<evidence type="ECO:0000256" key="7">
    <source>
        <dbReference type="RuleBase" id="RU362065"/>
    </source>
</evidence>
<dbReference type="InterPro" id="IPR053927">
    <property type="entry name" value="FlgK_helical"/>
</dbReference>
<dbReference type="GO" id="GO:0044780">
    <property type="term" value="P:bacterial-type flagellum assembly"/>
    <property type="evidence" value="ECO:0007669"/>
    <property type="project" value="InterPro"/>
</dbReference>
<dbReference type="EMBL" id="MCRI01000031">
    <property type="protein sequence ID" value="ODN65993.1"/>
    <property type="molecule type" value="Genomic_DNA"/>
</dbReference>
<feature type="domain" description="Flagellar hook-associated protein FlgK helical" evidence="11">
    <location>
        <begin position="92"/>
        <end position="322"/>
    </location>
</feature>
<evidence type="ECO:0000313" key="13">
    <source>
        <dbReference type="Proteomes" id="UP000094379"/>
    </source>
</evidence>
<gene>
    <name evidence="7 12" type="primary">flgK</name>
    <name evidence="12" type="ORF">A9E74_02275</name>
</gene>
<dbReference type="Pfam" id="PF00460">
    <property type="entry name" value="Flg_bb_rod"/>
    <property type="match status" value="1"/>
</dbReference>
<dbReference type="GO" id="GO:0005576">
    <property type="term" value="C:extracellular region"/>
    <property type="evidence" value="ECO:0007669"/>
    <property type="project" value="UniProtKB-SubCell"/>
</dbReference>
<keyword evidence="5 7" id="KW-0964">Secreted</keyword>
<dbReference type="GO" id="GO:0005198">
    <property type="term" value="F:structural molecule activity"/>
    <property type="evidence" value="ECO:0007669"/>
    <property type="project" value="UniProtKB-UniRule"/>
</dbReference>
<dbReference type="PANTHER" id="PTHR30033:SF1">
    <property type="entry name" value="FLAGELLAR HOOK-ASSOCIATED PROTEIN 1"/>
    <property type="match status" value="1"/>
</dbReference>
<evidence type="ECO:0000259" key="9">
    <source>
        <dbReference type="Pfam" id="PF00460"/>
    </source>
</evidence>
<evidence type="ECO:0000313" key="12">
    <source>
        <dbReference type="EMBL" id="ODN65993.1"/>
    </source>
</evidence>
<dbReference type="PATRIC" id="fig|291169.3.peg.2283"/>
<evidence type="ECO:0000256" key="5">
    <source>
        <dbReference type="ARBA" id="ARBA00022525"/>
    </source>
</evidence>
<dbReference type="GO" id="GO:0009424">
    <property type="term" value="C:bacterial-type flagellum hook"/>
    <property type="evidence" value="ECO:0007669"/>
    <property type="project" value="UniProtKB-UniRule"/>
</dbReference>
<keyword evidence="12" id="KW-0969">Cilium</keyword>
<evidence type="ECO:0000256" key="3">
    <source>
        <dbReference type="ARBA" id="ARBA00009677"/>
    </source>
</evidence>
<keyword evidence="12" id="KW-0966">Cell projection</keyword>
<dbReference type="AlphaFoldDB" id="A0A1E3GPL0"/>
<evidence type="ECO:0000256" key="1">
    <source>
        <dbReference type="ARBA" id="ARBA00004365"/>
    </source>
</evidence>
<proteinExistence type="inferred from homology"/>
<dbReference type="InterPro" id="IPR001444">
    <property type="entry name" value="Flag_bb_rod_N"/>
</dbReference>
<evidence type="ECO:0000256" key="6">
    <source>
        <dbReference type="ARBA" id="ARBA00023143"/>
    </source>
</evidence>
<sequence length="463" mass="48882">MSMLNIGSSALLAAQTALATTSHNISNVNTAGYSRQRTDQGTQPANFEGGYYIGNGVGITGVDRIFNQFLINQIRTYTSAESQQDGFLTFSKQVDDLLGTSSLSINGGLEAFFNSVQEVANDPTSIAARQVMLTQGELLANRFNTMNSQLSELDRQIDNTISVSINDINVLSQGIVDLNKSISESLAAGYQPNDLLDKRDKLINDLSELVSVNVVEQANGSVNVFIGNGQGLVVGNTRTVLSAIPDNSTNPPRTAIGFGSSQINVTQQITGGEIGGALLARTSIVDTTRAELDVLAEAVVTAFNDVHDNGIDLNGNAGVDFFDAAGITAGTMRMAITDTRLIAASSTTNSGVGNNENALAMAALQTDKTTVVLDPGPPVISRSFNEQYGSIVSQVATRTNQASVTQQTQAGLVSQIRQRAESVSGVNLDEEAANLIKFQQAYQAASQIITVSNTVFNSLLNAL</sequence>
<dbReference type="Pfam" id="PF06429">
    <property type="entry name" value="Flg_bbr_C"/>
    <property type="match status" value="1"/>
</dbReference>
<dbReference type="InterPro" id="IPR002371">
    <property type="entry name" value="FlgK"/>
</dbReference>
<dbReference type="Pfam" id="PF22638">
    <property type="entry name" value="FlgK_D1"/>
    <property type="match status" value="1"/>
</dbReference>
<feature type="signal peptide" evidence="8">
    <location>
        <begin position="1"/>
        <end position="19"/>
    </location>
</feature>
<dbReference type="InterPro" id="IPR010930">
    <property type="entry name" value="Flg_bb/hook_C_dom"/>
</dbReference>
<dbReference type="Proteomes" id="UP000094379">
    <property type="component" value="Unassembled WGS sequence"/>
</dbReference>
<evidence type="ECO:0000259" key="11">
    <source>
        <dbReference type="Pfam" id="PF22638"/>
    </source>
</evidence>
<reference evidence="12 13" key="1">
    <citation type="submission" date="2016-07" db="EMBL/GenBank/DDBJ databases">
        <title>Draft Genome Sequence of Methylophaga muralis Bur 1.</title>
        <authorList>
            <person name="Vasilenko O.V."/>
            <person name="Doronina N.V."/>
            <person name="Shmareva M.N."/>
            <person name="Tarlachkov S.V."/>
            <person name="Mustakhimov I."/>
            <person name="Trotsenko Y.A."/>
        </authorList>
    </citation>
    <scope>NUCLEOTIDE SEQUENCE [LARGE SCALE GENOMIC DNA]</scope>
    <source>
        <strain evidence="12 13">Bur 1</strain>
    </source>
</reference>
<evidence type="ECO:0000256" key="2">
    <source>
        <dbReference type="ARBA" id="ARBA00004613"/>
    </source>
</evidence>
<evidence type="ECO:0000256" key="8">
    <source>
        <dbReference type="SAM" id="SignalP"/>
    </source>
</evidence>
<feature type="chain" id="PRO_5009128559" description="Flagellar hook-associated protein 1" evidence="8">
    <location>
        <begin position="20"/>
        <end position="463"/>
    </location>
</feature>
<comment type="similarity">
    <text evidence="3 7">Belongs to the flagella basal body rod proteins family.</text>
</comment>
<keyword evidence="6 7" id="KW-0975">Bacterial flagellum</keyword>
<evidence type="ECO:0000259" key="10">
    <source>
        <dbReference type="Pfam" id="PF06429"/>
    </source>
</evidence>
<name>A0A1E3GPL0_9GAMM</name>
<dbReference type="RefSeq" id="WP_069296671.1">
    <property type="nucleotide sequence ID" value="NZ_MCRI01000031.1"/>
</dbReference>
<dbReference type="PANTHER" id="PTHR30033">
    <property type="entry name" value="FLAGELLAR HOOK-ASSOCIATED PROTEIN 1"/>
    <property type="match status" value="1"/>
</dbReference>
<comment type="caution">
    <text evidence="12">The sequence shown here is derived from an EMBL/GenBank/DDBJ whole genome shotgun (WGS) entry which is preliminary data.</text>
</comment>
<dbReference type="PRINTS" id="PR01005">
    <property type="entry name" value="FLGHOOKAP1"/>
</dbReference>
<evidence type="ECO:0000256" key="4">
    <source>
        <dbReference type="ARBA" id="ARBA00016244"/>
    </source>
</evidence>
<dbReference type="NCBIfam" id="TIGR02492">
    <property type="entry name" value="flgK_ends"/>
    <property type="match status" value="1"/>
</dbReference>
<dbReference type="STRING" id="291169.A9E74_02275"/>
<comment type="subcellular location">
    <subcellularLocation>
        <location evidence="1 7">Bacterial flagellum</location>
    </subcellularLocation>
    <subcellularLocation>
        <location evidence="2 7">Secreted</location>
    </subcellularLocation>
</comment>
<keyword evidence="13" id="KW-1185">Reference proteome</keyword>
<feature type="domain" description="Flagellar basal body rod protein N-terminal" evidence="9">
    <location>
        <begin position="4"/>
        <end position="33"/>
    </location>
</feature>
<accession>A0A1E3GPL0</accession>
<organism evidence="12 13">
    <name type="scientific">Methylophaga muralis</name>
    <dbReference type="NCBI Taxonomy" id="291169"/>
    <lineage>
        <taxon>Bacteria</taxon>
        <taxon>Pseudomonadati</taxon>
        <taxon>Pseudomonadota</taxon>
        <taxon>Gammaproteobacteria</taxon>
        <taxon>Thiotrichales</taxon>
        <taxon>Piscirickettsiaceae</taxon>
        <taxon>Methylophaga</taxon>
    </lineage>
</organism>